<reference evidence="3" key="1">
    <citation type="submission" date="2018-11" db="EMBL/GenBank/DDBJ databases">
        <title>Complete genome sequence of Paenibacillus sp. ML311-T8.</title>
        <authorList>
            <person name="Nam Y.-D."/>
            <person name="Kang J."/>
            <person name="Chung W.-H."/>
            <person name="Park Y.S."/>
        </authorList>
    </citation>
    <scope>NUCLEOTIDE SEQUENCE [LARGE SCALE GENOMIC DNA]</scope>
    <source>
        <strain evidence="3">ML311-T8</strain>
    </source>
</reference>
<dbReference type="InterPro" id="IPR036390">
    <property type="entry name" value="WH_DNA-bd_sf"/>
</dbReference>
<dbReference type="PANTHER" id="PTHR33169:SF13">
    <property type="entry name" value="PADR-FAMILY TRANSCRIPTIONAL REGULATOR"/>
    <property type="match status" value="1"/>
</dbReference>
<dbReference type="KEGG" id="ppsc:EHS13_07235"/>
<dbReference type="Gene3D" id="1.10.10.10">
    <property type="entry name" value="Winged helix-like DNA-binding domain superfamily/Winged helix DNA-binding domain"/>
    <property type="match status" value="1"/>
</dbReference>
<dbReference type="InterPro" id="IPR052509">
    <property type="entry name" value="Metal_resp_DNA-bind_regulator"/>
</dbReference>
<dbReference type="Proteomes" id="UP000426246">
    <property type="component" value="Chromosome"/>
</dbReference>
<feature type="domain" description="Transcription regulator PadR N-terminal" evidence="1">
    <location>
        <begin position="11"/>
        <end position="83"/>
    </location>
</feature>
<protein>
    <submittedName>
        <fullName evidence="2">PadR family transcriptional regulator</fullName>
    </submittedName>
</protein>
<evidence type="ECO:0000313" key="3">
    <source>
        <dbReference type="Proteomes" id="UP000426246"/>
    </source>
</evidence>
<dbReference type="PANTHER" id="PTHR33169">
    <property type="entry name" value="PADR-FAMILY TRANSCRIPTIONAL REGULATOR"/>
    <property type="match status" value="1"/>
</dbReference>
<accession>A0A6B8RW22</accession>
<dbReference type="InterPro" id="IPR036388">
    <property type="entry name" value="WH-like_DNA-bd_sf"/>
</dbReference>
<gene>
    <name evidence="2" type="ORF">EHS13_07235</name>
</gene>
<keyword evidence="3" id="KW-1185">Reference proteome</keyword>
<evidence type="ECO:0000313" key="2">
    <source>
        <dbReference type="EMBL" id="QGQ99984.1"/>
    </source>
</evidence>
<proteinExistence type="predicted"/>
<dbReference type="SUPFAM" id="SSF46785">
    <property type="entry name" value="Winged helix' DNA-binding domain"/>
    <property type="match status" value="1"/>
</dbReference>
<sequence length="106" mass="11847">MLPLTEGFYYILICLIQAPAHGYGIMQDVEKMTLGRVRIGPGTLYTALNTLLKKELIIDLPTTDSADSRRKMYAITENGKKTVAGEIQRLQELLDNGRKSMNTGEE</sequence>
<dbReference type="EMBL" id="CP034235">
    <property type="protein sequence ID" value="QGQ99984.1"/>
    <property type="molecule type" value="Genomic_DNA"/>
</dbReference>
<name>A0A6B8RW22_9BACL</name>
<dbReference type="InterPro" id="IPR005149">
    <property type="entry name" value="Tscrpt_reg_PadR_N"/>
</dbReference>
<dbReference type="OrthoDB" id="9814826at2"/>
<dbReference type="AlphaFoldDB" id="A0A6B8RW22"/>
<evidence type="ECO:0000259" key="1">
    <source>
        <dbReference type="Pfam" id="PF03551"/>
    </source>
</evidence>
<dbReference type="Pfam" id="PF03551">
    <property type="entry name" value="PadR"/>
    <property type="match status" value="1"/>
</dbReference>
<organism evidence="2 3">
    <name type="scientific">Paenibacillus psychroresistens</name>
    <dbReference type="NCBI Taxonomy" id="1778678"/>
    <lineage>
        <taxon>Bacteria</taxon>
        <taxon>Bacillati</taxon>
        <taxon>Bacillota</taxon>
        <taxon>Bacilli</taxon>
        <taxon>Bacillales</taxon>
        <taxon>Paenibacillaceae</taxon>
        <taxon>Paenibacillus</taxon>
    </lineage>
</organism>